<dbReference type="NCBIfam" id="NF006702">
    <property type="entry name" value="PRK09248.1"/>
    <property type="match status" value="1"/>
</dbReference>
<sequence>MKMVVDSHTHTIASAHAYSTVIELAKAGSENGLEVLAITDHAPALEDSSPALHFMNYHILPKELYGVKMLYGVELNILDFKGNVDLDNSLLERQDICIASFHTMCTKAGTKEENTSAYLGVMDNPFVNIIGHPEDGNIPVDFERLVKKAKERKILLEVNNSSLKTAYFRKNTRENMCEMLELCRKMNTPIVLGTDSHFAFTVGQFDEAIELLKEINFPEELIANTSAEKYLSLLAERRKMI</sequence>
<proteinExistence type="predicted"/>
<reference evidence="2" key="2">
    <citation type="journal article" date="2021" name="PeerJ">
        <title>Extensive microbial diversity within the chicken gut microbiome revealed by metagenomics and culture.</title>
        <authorList>
            <person name="Gilroy R."/>
            <person name="Ravi A."/>
            <person name="Getino M."/>
            <person name="Pursley I."/>
            <person name="Horton D.L."/>
            <person name="Alikhan N.F."/>
            <person name="Baker D."/>
            <person name="Gharbi K."/>
            <person name="Hall N."/>
            <person name="Watson M."/>
            <person name="Adriaenssens E.M."/>
            <person name="Foster-Nyarko E."/>
            <person name="Jarju S."/>
            <person name="Secka A."/>
            <person name="Antonio M."/>
            <person name="Oren A."/>
            <person name="Chaudhuri R.R."/>
            <person name="La Ragione R."/>
            <person name="Hildebrand F."/>
            <person name="Pallen M.J."/>
        </authorList>
    </citation>
    <scope>NUCLEOTIDE SEQUENCE</scope>
    <source>
        <strain evidence="2">F6-4510</strain>
    </source>
</reference>
<feature type="domain" description="Polymerase/histidinol phosphatase N-terminal" evidence="1">
    <location>
        <begin position="5"/>
        <end position="79"/>
    </location>
</feature>
<dbReference type="GO" id="GO:0042578">
    <property type="term" value="F:phosphoric ester hydrolase activity"/>
    <property type="evidence" value="ECO:0007669"/>
    <property type="project" value="TreeGrafter"/>
</dbReference>
<evidence type="ECO:0000313" key="2">
    <source>
        <dbReference type="EMBL" id="MBO8433968.1"/>
    </source>
</evidence>
<organism evidence="2 3">
    <name type="scientific">Candidatus Fimicola merdigallinarum</name>
    <dbReference type="NCBI Taxonomy" id="2840819"/>
    <lineage>
        <taxon>Bacteria</taxon>
        <taxon>Bacillati</taxon>
        <taxon>Bacillota</taxon>
        <taxon>Clostridia</taxon>
        <taxon>Lachnospirales</taxon>
        <taxon>Lachnospiraceae</taxon>
        <taxon>Lachnospiraceae incertae sedis</taxon>
        <taxon>Candidatus Fimicola</taxon>
    </lineage>
</organism>
<dbReference type="GO" id="GO:0008270">
    <property type="term" value="F:zinc ion binding"/>
    <property type="evidence" value="ECO:0007669"/>
    <property type="project" value="TreeGrafter"/>
</dbReference>
<dbReference type="InterPro" id="IPR004013">
    <property type="entry name" value="PHP_dom"/>
</dbReference>
<dbReference type="AlphaFoldDB" id="A0A9D9DUU2"/>
<dbReference type="EMBL" id="JADIMX010000029">
    <property type="protein sequence ID" value="MBO8433968.1"/>
    <property type="molecule type" value="Genomic_DNA"/>
</dbReference>
<dbReference type="InterPro" id="IPR003141">
    <property type="entry name" value="Pol/His_phosphatase_N"/>
</dbReference>
<dbReference type="Pfam" id="PF02811">
    <property type="entry name" value="PHP"/>
    <property type="match status" value="1"/>
</dbReference>
<gene>
    <name evidence="2" type="ORF">IAC55_01430</name>
</gene>
<dbReference type="Gene3D" id="3.20.20.140">
    <property type="entry name" value="Metal-dependent hydrolases"/>
    <property type="match status" value="1"/>
</dbReference>
<accession>A0A9D9DUU2</accession>
<dbReference type="SMART" id="SM00481">
    <property type="entry name" value="POLIIIAc"/>
    <property type="match status" value="1"/>
</dbReference>
<protein>
    <submittedName>
        <fullName evidence="2">Phosphatase</fullName>
    </submittedName>
</protein>
<dbReference type="InterPro" id="IPR050243">
    <property type="entry name" value="PHP_phosphatase"/>
</dbReference>
<dbReference type="GO" id="GO:0005829">
    <property type="term" value="C:cytosol"/>
    <property type="evidence" value="ECO:0007669"/>
    <property type="project" value="TreeGrafter"/>
</dbReference>
<evidence type="ECO:0000313" key="3">
    <source>
        <dbReference type="Proteomes" id="UP000823611"/>
    </source>
</evidence>
<comment type="caution">
    <text evidence="2">The sequence shown here is derived from an EMBL/GenBank/DDBJ whole genome shotgun (WGS) entry which is preliminary data.</text>
</comment>
<dbReference type="Proteomes" id="UP000823611">
    <property type="component" value="Unassembled WGS sequence"/>
</dbReference>
<name>A0A9D9DUU2_9FIRM</name>
<reference evidence="2" key="1">
    <citation type="submission" date="2020-10" db="EMBL/GenBank/DDBJ databases">
        <authorList>
            <person name="Gilroy R."/>
        </authorList>
    </citation>
    <scope>NUCLEOTIDE SEQUENCE</scope>
    <source>
        <strain evidence="2">F6-4510</strain>
    </source>
</reference>
<evidence type="ECO:0000259" key="1">
    <source>
        <dbReference type="SMART" id="SM00481"/>
    </source>
</evidence>
<dbReference type="PANTHER" id="PTHR36928:SF1">
    <property type="entry name" value="PHOSPHATASE YCDX-RELATED"/>
    <property type="match status" value="1"/>
</dbReference>
<dbReference type="InterPro" id="IPR016195">
    <property type="entry name" value="Pol/histidinol_Pase-like"/>
</dbReference>
<dbReference type="PANTHER" id="PTHR36928">
    <property type="entry name" value="PHOSPHATASE YCDX-RELATED"/>
    <property type="match status" value="1"/>
</dbReference>
<dbReference type="SUPFAM" id="SSF89550">
    <property type="entry name" value="PHP domain-like"/>
    <property type="match status" value="1"/>
</dbReference>
<dbReference type="CDD" id="cd07437">
    <property type="entry name" value="PHP_HisPPase_Ycdx_like"/>
    <property type="match status" value="1"/>
</dbReference>